<accession>A0AAV6JMU9</accession>
<comment type="caution">
    <text evidence="1">The sequence shown here is derived from an EMBL/GenBank/DDBJ whole genome shotgun (WGS) entry which is preliminary data.</text>
</comment>
<dbReference type="EMBL" id="JACTNZ010000007">
    <property type="protein sequence ID" value="KAG5541318.1"/>
    <property type="molecule type" value="Genomic_DNA"/>
</dbReference>
<dbReference type="AlphaFoldDB" id="A0AAV6JMU9"/>
<evidence type="ECO:0000313" key="2">
    <source>
        <dbReference type="Proteomes" id="UP000823749"/>
    </source>
</evidence>
<proteinExistence type="predicted"/>
<gene>
    <name evidence="1" type="ORF">RHGRI_021226</name>
</gene>
<dbReference type="Proteomes" id="UP000823749">
    <property type="component" value="Chromosome 7"/>
</dbReference>
<name>A0AAV6JMU9_9ERIC</name>
<sequence length="91" mass="10367">MPDGRVLLLNDSMKEEPNLAVTLLRGLALPKDYDQVPTELLPGLGEMCSHLIQAGQVALKAYDKVSKVTTECERYRTDRDSYRTKWRISEQ</sequence>
<organism evidence="1 2">
    <name type="scientific">Rhododendron griersonianum</name>
    <dbReference type="NCBI Taxonomy" id="479676"/>
    <lineage>
        <taxon>Eukaryota</taxon>
        <taxon>Viridiplantae</taxon>
        <taxon>Streptophyta</taxon>
        <taxon>Embryophyta</taxon>
        <taxon>Tracheophyta</taxon>
        <taxon>Spermatophyta</taxon>
        <taxon>Magnoliopsida</taxon>
        <taxon>eudicotyledons</taxon>
        <taxon>Gunneridae</taxon>
        <taxon>Pentapetalae</taxon>
        <taxon>asterids</taxon>
        <taxon>Ericales</taxon>
        <taxon>Ericaceae</taxon>
        <taxon>Ericoideae</taxon>
        <taxon>Rhodoreae</taxon>
        <taxon>Rhododendron</taxon>
    </lineage>
</organism>
<keyword evidence="2" id="KW-1185">Reference proteome</keyword>
<reference evidence="1" key="1">
    <citation type="submission" date="2020-08" db="EMBL/GenBank/DDBJ databases">
        <title>Plant Genome Project.</title>
        <authorList>
            <person name="Zhang R.-G."/>
        </authorList>
    </citation>
    <scope>NUCLEOTIDE SEQUENCE</scope>
    <source>
        <strain evidence="1">WSP0</strain>
        <tissue evidence="1">Leaf</tissue>
    </source>
</reference>
<evidence type="ECO:0000313" key="1">
    <source>
        <dbReference type="EMBL" id="KAG5541318.1"/>
    </source>
</evidence>
<protein>
    <submittedName>
        <fullName evidence="1">Uncharacterized protein</fullName>
    </submittedName>
</protein>